<feature type="compositionally biased region" description="Acidic residues" evidence="9">
    <location>
        <begin position="953"/>
        <end position="964"/>
    </location>
</feature>
<dbReference type="FunFam" id="3.40.50.300:FF:000838">
    <property type="entry name" value="ABC multidrug transporter (Eurofung)"/>
    <property type="match status" value="1"/>
</dbReference>
<keyword evidence="3 10" id="KW-0812">Transmembrane</keyword>
<dbReference type="InterPro" id="IPR027417">
    <property type="entry name" value="P-loop_NTPase"/>
</dbReference>
<dbReference type="HOGENOM" id="CLU_000604_27_6_1"/>
<evidence type="ECO:0000256" key="3">
    <source>
        <dbReference type="ARBA" id="ARBA00022692"/>
    </source>
</evidence>
<dbReference type="CDD" id="cd03250">
    <property type="entry name" value="ABCC_MRP_domain1"/>
    <property type="match status" value="1"/>
</dbReference>
<feature type="transmembrane region" description="Helical" evidence="10">
    <location>
        <begin position="1270"/>
        <end position="1288"/>
    </location>
</feature>
<dbReference type="PROSITE" id="PS50929">
    <property type="entry name" value="ABC_TM1F"/>
    <property type="match status" value="2"/>
</dbReference>
<evidence type="ECO:0000259" key="12">
    <source>
        <dbReference type="PROSITE" id="PS50929"/>
    </source>
</evidence>
<feature type="transmembrane region" description="Helical" evidence="10">
    <location>
        <begin position="1052"/>
        <end position="1080"/>
    </location>
</feature>
<organism evidence="13 14">
    <name type="scientific">Phlebiopsis gigantea (strain 11061_1 CR5-6)</name>
    <name type="common">White-rot fungus</name>
    <name type="synonym">Peniophora gigantea</name>
    <dbReference type="NCBI Taxonomy" id="745531"/>
    <lineage>
        <taxon>Eukaryota</taxon>
        <taxon>Fungi</taxon>
        <taxon>Dikarya</taxon>
        <taxon>Basidiomycota</taxon>
        <taxon>Agaricomycotina</taxon>
        <taxon>Agaricomycetes</taxon>
        <taxon>Polyporales</taxon>
        <taxon>Phanerochaetaceae</taxon>
        <taxon>Phlebiopsis</taxon>
    </lineage>
</organism>
<evidence type="ECO:0000256" key="9">
    <source>
        <dbReference type="SAM" id="MobiDB-lite"/>
    </source>
</evidence>
<feature type="transmembrane region" description="Helical" evidence="10">
    <location>
        <begin position="292"/>
        <end position="312"/>
    </location>
</feature>
<dbReference type="Gene3D" id="1.20.1560.10">
    <property type="entry name" value="ABC transporter type 1, transmembrane domain"/>
    <property type="match status" value="2"/>
</dbReference>
<keyword evidence="7 10" id="KW-1133">Transmembrane helix</keyword>
<dbReference type="InterPro" id="IPR050173">
    <property type="entry name" value="ABC_transporter_C-like"/>
</dbReference>
<dbReference type="STRING" id="745531.A0A0C3S1W6"/>
<dbReference type="SUPFAM" id="SSF90123">
    <property type="entry name" value="ABC transporter transmembrane region"/>
    <property type="match status" value="2"/>
</dbReference>
<dbReference type="GO" id="GO:0016887">
    <property type="term" value="F:ATP hydrolysis activity"/>
    <property type="evidence" value="ECO:0007669"/>
    <property type="project" value="InterPro"/>
</dbReference>
<dbReference type="Proteomes" id="UP000053257">
    <property type="component" value="Unassembled WGS sequence"/>
</dbReference>
<feature type="transmembrane region" description="Helical" evidence="10">
    <location>
        <begin position="177"/>
        <end position="196"/>
    </location>
</feature>
<dbReference type="PROSITE" id="PS50893">
    <property type="entry name" value="ABC_TRANSPORTER_2"/>
    <property type="match status" value="2"/>
</dbReference>
<dbReference type="PROSITE" id="PS00211">
    <property type="entry name" value="ABC_TRANSPORTER_1"/>
    <property type="match status" value="1"/>
</dbReference>
<evidence type="ECO:0000313" key="14">
    <source>
        <dbReference type="Proteomes" id="UP000053257"/>
    </source>
</evidence>
<dbReference type="EMBL" id="KN840618">
    <property type="protein sequence ID" value="KIP03407.1"/>
    <property type="molecule type" value="Genomic_DNA"/>
</dbReference>
<keyword evidence="2" id="KW-0813">Transport</keyword>
<dbReference type="FunFam" id="1.20.1560.10:FF:000013">
    <property type="entry name" value="ABC transporter C family member 2"/>
    <property type="match status" value="1"/>
</dbReference>
<evidence type="ECO:0000256" key="7">
    <source>
        <dbReference type="ARBA" id="ARBA00022989"/>
    </source>
</evidence>
<dbReference type="InterPro" id="IPR017871">
    <property type="entry name" value="ABC_transporter-like_CS"/>
</dbReference>
<reference evidence="13 14" key="1">
    <citation type="journal article" date="2014" name="PLoS Genet.">
        <title>Analysis of the Phlebiopsis gigantea genome, transcriptome and secretome provides insight into its pioneer colonization strategies of wood.</title>
        <authorList>
            <person name="Hori C."/>
            <person name="Ishida T."/>
            <person name="Igarashi K."/>
            <person name="Samejima M."/>
            <person name="Suzuki H."/>
            <person name="Master E."/>
            <person name="Ferreira P."/>
            <person name="Ruiz-Duenas F.J."/>
            <person name="Held B."/>
            <person name="Canessa P."/>
            <person name="Larrondo L.F."/>
            <person name="Schmoll M."/>
            <person name="Druzhinina I.S."/>
            <person name="Kubicek C.P."/>
            <person name="Gaskell J.A."/>
            <person name="Kersten P."/>
            <person name="St John F."/>
            <person name="Glasner J."/>
            <person name="Sabat G."/>
            <person name="Splinter BonDurant S."/>
            <person name="Syed K."/>
            <person name="Yadav J."/>
            <person name="Mgbeahuruike A.C."/>
            <person name="Kovalchuk A."/>
            <person name="Asiegbu F.O."/>
            <person name="Lackner G."/>
            <person name="Hoffmeister D."/>
            <person name="Rencoret J."/>
            <person name="Gutierrez A."/>
            <person name="Sun H."/>
            <person name="Lindquist E."/>
            <person name="Barry K."/>
            <person name="Riley R."/>
            <person name="Grigoriev I.V."/>
            <person name="Henrissat B."/>
            <person name="Kues U."/>
            <person name="Berka R.M."/>
            <person name="Martinez A.T."/>
            <person name="Covert S.F."/>
            <person name="Blanchette R.A."/>
            <person name="Cullen D."/>
        </authorList>
    </citation>
    <scope>NUCLEOTIDE SEQUENCE [LARGE SCALE GENOMIC DNA]</scope>
    <source>
        <strain evidence="13 14">11061_1 CR5-6</strain>
    </source>
</reference>
<feature type="transmembrane region" description="Helical" evidence="10">
    <location>
        <begin position="107"/>
        <end position="128"/>
    </location>
</feature>
<evidence type="ECO:0000256" key="8">
    <source>
        <dbReference type="ARBA" id="ARBA00023136"/>
    </source>
</evidence>
<dbReference type="GO" id="GO:0140359">
    <property type="term" value="F:ABC-type transporter activity"/>
    <property type="evidence" value="ECO:0007669"/>
    <property type="project" value="InterPro"/>
</dbReference>
<feature type="domain" description="ABC transmembrane type-1" evidence="12">
    <location>
        <begin position="1018"/>
        <end position="1295"/>
    </location>
</feature>
<dbReference type="OrthoDB" id="6500128at2759"/>
<keyword evidence="6" id="KW-0067">ATP-binding</keyword>
<dbReference type="GO" id="GO:0016020">
    <property type="term" value="C:membrane"/>
    <property type="evidence" value="ECO:0007669"/>
    <property type="project" value="UniProtKB-SubCell"/>
</dbReference>
<feature type="transmembrane region" description="Helical" evidence="10">
    <location>
        <begin position="72"/>
        <end position="101"/>
    </location>
</feature>
<sequence>MDDAGRLQVVLTAAFHSGGDQKSVWLDERIVPFYVAGASLLSLLLQATWLSPPVQRLRGLHATKTAEPSKGFIHGVGGTTIFVFKFLRLDAALALLALLVYTAIRNGWTAVDTATVAALAYASVLAALNAFTPVKKNLEFSWHASLVSFALLAVYAYRDIWPLMTYTLEPKDGAEGSFLWVKFALTAVVGFLLPVFEPYPYVPYDPTKPMSVPSAEQTASIASFLTYIWIEPTIWDAYRVKHLAASQLPLLCDYDEAKNLIKRGYPRLDPFSGGPKKGNLFFGLVRVFRRSLLLQSGLLTIYSLANLAIPVGTNRLLTYLEHEGEGAFVRPWVWILWLGAGPLVQSVVWQLYIFLSTGSLVRTEAIVTSLVFDHALRIRLKAEVAEKKDAVPSAAPSPADATTPDSASAADAESDGAETDTVHSRTATTASSATAVASEAPAKDDQDKKKKDGAAAADKKKKDDAAAADKKSSNLVGKINNLVTSDLDSITSGRDFLFIVLSAPLMFALGMWFLYNVLGWSSFVGLAVMIVLLPVPTWVASLMQGVQKSKMKATDARVQGVTEVMSVLRMIKLFGWEHRVQETVAEKREVELGWIWKRKVLNLTNNCVNHTIPLVHMVVTFAVYTLVMKRDLTASIVFSSMTAFELMRSQMFRVMYMIPNMITANVSLGRVTDFLRNTELLDAFTETSAEETAIAAASAAHAGDALGFGRANFAWTREAETAEDGSATPSRQTFRLRVDGEVRFRRGGFNLVVGPTGAGKTSVLMALLGEMHYVPLGPDSWVSLPREGGVAYAAQESWVQNETIKENILFGAPYDEERYKKVIYQCGLTRDLSLFDAGDATEVGEKGLTLSGGQKARITLARAVYSSASTILLDDVLAALDVHTSRWIVNKCFKGDLIRGRTVLLVTHNVAMASPLADFVVSLADGHIVSQGSVSDALKQDDKLAEEYKHEEEALELEENEDIEATGSAEPEAPAPAKEGKLVVAEEIAIGHVSWRAFKLFLDGLSGNWPVFFWTQYFIGAGGSELFGVLETWWLGYWARQYSLMDSADVNVVFYLGVYCSLVGLVVLAHIYAVLVYTYASLRASRTIHSSLVRSLLGSTFRWLDVTPTSRVIARCTQDIQAIDGQVPMALDALFNITLSCFMKIGAVLIFTPVFLLPAVFIAALGGFLGSMYIKAQLAVKREMSNAKAPVLGVFGGAIAGLSSIRAYSAQEAFRDQLHERIDRYVRAARSFYNVNRWVSTRLDVLGQVFTASLTFYLVYGNVTRSASSVGFVLSMAVSFSELILWWVRIYNEFEVNGNSLERIQQYIEIEQEPQPKDTGNPPAYWPASGDLRVEKLTARYSSDGPKVLEDVSFHAQPGERVGIVGRTGSGKSTLTLAILRCIHTEGSVIFDGIPAHSLNLDSLRSNITIIPQVPELLSGSLRHNLDMFAQYDDAVLNDALRAAGLFSLQKLSDENRITLDTEIASGGGNLSVGQRQIIALARAIVRQSKLLILDEATSAIDYETDTVIQSSLRTELKSDVTVITVAHRLQTIMDYDKIMVLDAGRLVEYDAPKALLRKEGSLLRALVDESADKDALYAMAEDKA</sequence>
<feature type="transmembrane region" description="Helical" evidence="10">
    <location>
        <begin position="1245"/>
        <end position="1263"/>
    </location>
</feature>
<proteinExistence type="predicted"/>
<feature type="transmembrane region" description="Helical" evidence="10">
    <location>
        <begin position="1189"/>
        <end position="1208"/>
    </location>
</feature>
<evidence type="ECO:0000256" key="5">
    <source>
        <dbReference type="ARBA" id="ARBA00022741"/>
    </source>
</evidence>
<evidence type="ECO:0000256" key="10">
    <source>
        <dbReference type="SAM" id="Phobius"/>
    </source>
</evidence>
<dbReference type="CDD" id="cd03244">
    <property type="entry name" value="ABCC_MRP_domain2"/>
    <property type="match status" value="1"/>
</dbReference>
<feature type="compositionally biased region" description="Low complexity" evidence="9">
    <location>
        <begin position="391"/>
        <end position="411"/>
    </location>
</feature>
<evidence type="ECO:0000256" key="1">
    <source>
        <dbReference type="ARBA" id="ARBA00004141"/>
    </source>
</evidence>
<gene>
    <name evidence="13" type="ORF">PHLGIDRAFT_242940</name>
</gene>
<evidence type="ECO:0000256" key="2">
    <source>
        <dbReference type="ARBA" id="ARBA00022448"/>
    </source>
</evidence>
<name>A0A0C3S1W6_PHLG1</name>
<feature type="transmembrane region" description="Helical" evidence="10">
    <location>
        <begin position="140"/>
        <end position="157"/>
    </location>
</feature>
<feature type="compositionally biased region" description="Basic and acidic residues" evidence="9">
    <location>
        <begin position="441"/>
        <end position="467"/>
    </location>
</feature>
<evidence type="ECO:0008006" key="15">
    <source>
        <dbReference type="Google" id="ProtNLM"/>
    </source>
</evidence>
<keyword evidence="5" id="KW-0547">Nucleotide-binding</keyword>
<evidence type="ECO:0000256" key="6">
    <source>
        <dbReference type="ARBA" id="ARBA00022840"/>
    </source>
</evidence>
<dbReference type="InterPro" id="IPR036640">
    <property type="entry name" value="ABC1_TM_sf"/>
</dbReference>
<accession>A0A0C3S1W6</accession>
<dbReference type="Pfam" id="PF00664">
    <property type="entry name" value="ABC_membrane"/>
    <property type="match status" value="2"/>
</dbReference>
<dbReference type="InterPro" id="IPR011527">
    <property type="entry name" value="ABC1_TM_dom"/>
</dbReference>
<dbReference type="PANTHER" id="PTHR24223">
    <property type="entry name" value="ATP-BINDING CASSETTE SUB-FAMILY C"/>
    <property type="match status" value="1"/>
</dbReference>
<feature type="domain" description="ABC transporter" evidence="11">
    <location>
        <begin position="1332"/>
        <end position="1569"/>
    </location>
</feature>
<comment type="subcellular location">
    <subcellularLocation>
        <location evidence="1">Membrane</location>
        <topology evidence="1">Multi-pass membrane protein</topology>
    </subcellularLocation>
</comment>
<feature type="transmembrane region" description="Helical" evidence="10">
    <location>
        <begin position="332"/>
        <end position="355"/>
    </location>
</feature>
<feature type="transmembrane region" description="Helical" evidence="10">
    <location>
        <begin position="520"/>
        <end position="542"/>
    </location>
</feature>
<keyword evidence="4" id="KW-0677">Repeat</keyword>
<feature type="compositionally biased region" description="Low complexity" evidence="9">
    <location>
        <begin position="424"/>
        <end position="440"/>
    </location>
</feature>
<feature type="domain" description="ABC transmembrane type-1" evidence="12">
    <location>
        <begin position="298"/>
        <end position="663"/>
    </location>
</feature>
<evidence type="ECO:0000313" key="13">
    <source>
        <dbReference type="EMBL" id="KIP03407.1"/>
    </source>
</evidence>
<dbReference type="Gene3D" id="3.40.50.300">
    <property type="entry name" value="P-loop containing nucleotide triphosphate hydrolases"/>
    <property type="match status" value="2"/>
</dbReference>
<evidence type="ECO:0000259" key="11">
    <source>
        <dbReference type="PROSITE" id="PS50893"/>
    </source>
</evidence>
<feature type="domain" description="ABC transporter" evidence="11">
    <location>
        <begin position="722"/>
        <end position="950"/>
    </location>
</feature>
<protein>
    <recommendedName>
        <fullName evidence="15">ABC transporter</fullName>
    </recommendedName>
</protein>
<dbReference type="CDD" id="cd18604">
    <property type="entry name" value="ABC_6TM_VMR1_D2_like"/>
    <property type="match status" value="1"/>
</dbReference>
<feature type="region of interest" description="Disordered" evidence="9">
    <location>
        <begin position="953"/>
        <end position="977"/>
    </location>
</feature>
<feature type="transmembrane region" description="Helical" evidence="10">
    <location>
        <begin position="496"/>
        <end position="514"/>
    </location>
</feature>
<keyword evidence="8 10" id="KW-0472">Membrane</keyword>
<keyword evidence="14" id="KW-1185">Reference proteome</keyword>
<dbReference type="InterPro" id="IPR003593">
    <property type="entry name" value="AAA+_ATPase"/>
</dbReference>
<feature type="transmembrane region" description="Helical" evidence="10">
    <location>
        <begin position="1145"/>
        <end position="1169"/>
    </location>
</feature>
<dbReference type="SUPFAM" id="SSF52540">
    <property type="entry name" value="P-loop containing nucleoside triphosphate hydrolases"/>
    <property type="match status" value="2"/>
</dbReference>
<dbReference type="Pfam" id="PF00005">
    <property type="entry name" value="ABC_tran"/>
    <property type="match status" value="2"/>
</dbReference>
<feature type="region of interest" description="Disordered" evidence="9">
    <location>
        <begin position="389"/>
        <end position="467"/>
    </location>
</feature>
<dbReference type="PANTHER" id="PTHR24223:SF356">
    <property type="entry name" value="ATP-BINDING CASSETTE TRANSPORTER ABC4"/>
    <property type="match status" value="1"/>
</dbReference>
<dbReference type="GO" id="GO:0005524">
    <property type="term" value="F:ATP binding"/>
    <property type="evidence" value="ECO:0007669"/>
    <property type="project" value="UniProtKB-KW"/>
</dbReference>
<dbReference type="InterPro" id="IPR003439">
    <property type="entry name" value="ABC_transporter-like_ATP-bd"/>
</dbReference>
<dbReference type="CDD" id="cd18596">
    <property type="entry name" value="ABC_6TM_VMR1_D1_like"/>
    <property type="match status" value="1"/>
</dbReference>
<evidence type="ECO:0000256" key="4">
    <source>
        <dbReference type="ARBA" id="ARBA00022737"/>
    </source>
</evidence>
<dbReference type="SMART" id="SM00382">
    <property type="entry name" value="AAA"/>
    <property type="match status" value="2"/>
</dbReference>
<feature type="transmembrane region" description="Helical" evidence="10">
    <location>
        <begin position="31"/>
        <end position="51"/>
    </location>
</feature>
<feature type="transmembrane region" description="Helical" evidence="10">
    <location>
        <begin position="607"/>
        <end position="626"/>
    </location>
</feature>